<evidence type="ECO:0000313" key="2">
    <source>
        <dbReference type="Proteomes" id="UP000799777"/>
    </source>
</evidence>
<keyword evidence="2" id="KW-1185">Reference proteome</keyword>
<dbReference type="Proteomes" id="UP000799777">
    <property type="component" value="Unassembled WGS sequence"/>
</dbReference>
<feature type="non-terminal residue" evidence="1">
    <location>
        <position position="1"/>
    </location>
</feature>
<sequence length="63" mass="6793">RFIITERGYMGLAPPDAEPSDIVVVLGGPGTAFHTRVVPSMVRTPISQLRGPCYLHGIMDGEL</sequence>
<proteinExistence type="predicted"/>
<dbReference type="EMBL" id="ML978387">
    <property type="protein sequence ID" value="KAF2023051.1"/>
    <property type="molecule type" value="Genomic_DNA"/>
</dbReference>
<dbReference type="OrthoDB" id="2157530at2759"/>
<comment type="caution">
    <text evidence="1">The sequence shown here is derived from an EMBL/GenBank/DDBJ whole genome shotgun (WGS) entry which is preliminary data.</text>
</comment>
<organism evidence="1 2">
    <name type="scientific">Setomelanomma holmii</name>
    <dbReference type="NCBI Taxonomy" id="210430"/>
    <lineage>
        <taxon>Eukaryota</taxon>
        <taxon>Fungi</taxon>
        <taxon>Dikarya</taxon>
        <taxon>Ascomycota</taxon>
        <taxon>Pezizomycotina</taxon>
        <taxon>Dothideomycetes</taxon>
        <taxon>Pleosporomycetidae</taxon>
        <taxon>Pleosporales</taxon>
        <taxon>Pleosporineae</taxon>
        <taxon>Phaeosphaeriaceae</taxon>
        <taxon>Setomelanomma</taxon>
    </lineage>
</organism>
<accession>A0A9P4GWD1</accession>
<gene>
    <name evidence="1" type="ORF">EK21DRAFT_46965</name>
</gene>
<dbReference type="AlphaFoldDB" id="A0A9P4GWD1"/>
<reference evidence="1" key="1">
    <citation type="journal article" date="2020" name="Stud. Mycol.">
        <title>101 Dothideomycetes genomes: a test case for predicting lifestyles and emergence of pathogens.</title>
        <authorList>
            <person name="Haridas S."/>
            <person name="Albert R."/>
            <person name="Binder M."/>
            <person name="Bloem J."/>
            <person name="Labutti K."/>
            <person name="Salamov A."/>
            <person name="Andreopoulos B."/>
            <person name="Baker S."/>
            <person name="Barry K."/>
            <person name="Bills G."/>
            <person name="Bluhm B."/>
            <person name="Cannon C."/>
            <person name="Castanera R."/>
            <person name="Culley D."/>
            <person name="Daum C."/>
            <person name="Ezra D."/>
            <person name="Gonzalez J."/>
            <person name="Henrissat B."/>
            <person name="Kuo A."/>
            <person name="Liang C."/>
            <person name="Lipzen A."/>
            <person name="Lutzoni F."/>
            <person name="Magnuson J."/>
            <person name="Mondo S."/>
            <person name="Nolan M."/>
            <person name="Ohm R."/>
            <person name="Pangilinan J."/>
            <person name="Park H.-J."/>
            <person name="Ramirez L."/>
            <person name="Alfaro M."/>
            <person name="Sun H."/>
            <person name="Tritt A."/>
            <person name="Yoshinaga Y."/>
            <person name="Zwiers L.-H."/>
            <person name="Turgeon B."/>
            <person name="Goodwin S."/>
            <person name="Spatafora J."/>
            <person name="Crous P."/>
            <person name="Grigoriev I."/>
        </authorList>
    </citation>
    <scope>NUCLEOTIDE SEQUENCE</scope>
    <source>
        <strain evidence="1">CBS 110217</strain>
    </source>
</reference>
<name>A0A9P4GWD1_9PLEO</name>
<evidence type="ECO:0000313" key="1">
    <source>
        <dbReference type="EMBL" id="KAF2023051.1"/>
    </source>
</evidence>
<protein>
    <submittedName>
        <fullName evidence="1">Uncharacterized protein</fullName>
    </submittedName>
</protein>
<dbReference type="Pfam" id="PF26639">
    <property type="entry name" value="Het-6_barrel"/>
    <property type="match status" value="1"/>
</dbReference>
<feature type="non-terminal residue" evidence="1">
    <location>
        <position position="63"/>
    </location>
</feature>